<dbReference type="Gene3D" id="3.30.559.10">
    <property type="entry name" value="Chloramphenicol acetyltransferase-like domain"/>
    <property type="match status" value="1"/>
</dbReference>
<dbReference type="Gene3D" id="3.30.559.30">
    <property type="entry name" value="Nonribosomal peptide synthetase, condensation domain"/>
    <property type="match status" value="1"/>
</dbReference>
<dbReference type="PANTHER" id="PTHR45527:SF1">
    <property type="entry name" value="FATTY ACID SYNTHASE"/>
    <property type="match status" value="1"/>
</dbReference>
<feature type="region of interest" description="Disordered" evidence="3">
    <location>
        <begin position="456"/>
        <end position="481"/>
    </location>
</feature>
<dbReference type="GO" id="GO:0043041">
    <property type="term" value="P:amino acid activation for nonribosomal peptide biosynthetic process"/>
    <property type="evidence" value="ECO:0007669"/>
    <property type="project" value="TreeGrafter"/>
</dbReference>
<dbReference type="GO" id="GO:0031177">
    <property type="term" value="F:phosphopantetheine binding"/>
    <property type="evidence" value="ECO:0007669"/>
    <property type="project" value="InterPro"/>
</dbReference>
<evidence type="ECO:0000313" key="5">
    <source>
        <dbReference type="EMBL" id="ADZ24993.1"/>
    </source>
</evidence>
<dbReference type="PANTHER" id="PTHR45527">
    <property type="entry name" value="NONRIBOSOMAL PEPTIDE SYNTHETASE"/>
    <property type="match status" value="1"/>
</dbReference>
<sequence>MSWPGVQALLQLRRRGPQLQRGQQLSEAPLSLAQERLWVLEQVDPGRVSYNVHHLLCLRGALNREALEAGLKAVVARHEALRAQIVPSRQRVLQRPLPASSFGVAHFDLRRYGDAEPEGRARRIAYEAASRPFKLGEEPPLRAVLLRFDDETHWLLLVVHHIVYDGWSKDILCRELSAHYVSFARGEAPRVPELLAQYADFAVWQRQFLQGEVLSELTRYWTEQLRGRLHAGQLPKRPDPALSGRRAVATRTSSVPAALLQRLRALSSAEGVSLFVTLLAAYSLLLRGYTREDDLFVCSPVGSRAHRQLEPLIGYFVNILILRSDLSGNPSFRELLRRAQGMVAGAYAHQDLPMQLLGDLDLAPGSESRTLFALQNTPGYRLALPGVEVTEVDLDAGSADFDTFLSLEHDGDQLRMRLAYNTDLFDARAVEQALLSYRDLLEQVVARPDAPIASYGASAGAAPPRSPAASASPAPATKAQPAGGELLQQLSTARAAQRVHLLAEHLAAIASALKGDPAAPKLSPSRSLQELGMDSLKLFQFIAKVKSSVGVDVPISQELAIAPLSVIAEGLAARLMLEELLQSRAKNEFEDSETEVLLV</sequence>
<proteinExistence type="predicted"/>
<organism evidence="5">
    <name type="scientific">Sorangium cellulosum</name>
    <name type="common">Polyangium cellulosum</name>
    <dbReference type="NCBI Taxonomy" id="56"/>
    <lineage>
        <taxon>Bacteria</taxon>
        <taxon>Pseudomonadati</taxon>
        <taxon>Myxococcota</taxon>
        <taxon>Polyangia</taxon>
        <taxon>Polyangiales</taxon>
        <taxon>Polyangiaceae</taxon>
        <taxon>Sorangium</taxon>
    </lineage>
</organism>
<dbReference type="SMART" id="SM00823">
    <property type="entry name" value="PKS_PP"/>
    <property type="match status" value="1"/>
</dbReference>
<dbReference type="GO" id="GO:0005829">
    <property type="term" value="C:cytosol"/>
    <property type="evidence" value="ECO:0007669"/>
    <property type="project" value="TreeGrafter"/>
</dbReference>
<dbReference type="SUPFAM" id="SSF52777">
    <property type="entry name" value="CoA-dependent acyltransferases"/>
    <property type="match status" value="2"/>
</dbReference>
<dbReference type="CDD" id="cd19531">
    <property type="entry name" value="LCL_NRPS-like"/>
    <property type="match status" value="1"/>
</dbReference>
<dbReference type="InterPro" id="IPR009081">
    <property type="entry name" value="PP-bd_ACP"/>
</dbReference>
<dbReference type="Pfam" id="PF00668">
    <property type="entry name" value="Condensation"/>
    <property type="match status" value="1"/>
</dbReference>
<gene>
    <name evidence="5" type="primary">leu9</name>
</gene>
<evidence type="ECO:0000256" key="2">
    <source>
        <dbReference type="ARBA" id="ARBA00022553"/>
    </source>
</evidence>
<dbReference type="InterPro" id="IPR020806">
    <property type="entry name" value="PKS_PP-bd"/>
</dbReference>
<keyword evidence="1" id="KW-0596">Phosphopantetheine</keyword>
<dbReference type="Gene3D" id="1.10.1200.10">
    <property type="entry name" value="ACP-like"/>
    <property type="match status" value="1"/>
</dbReference>
<dbReference type="AlphaFoldDB" id="F1B9Q1"/>
<dbReference type="InterPro" id="IPR023213">
    <property type="entry name" value="CAT-like_dom_sf"/>
</dbReference>
<evidence type="ECO:0000256" key="3">
    <source>
        <dbReference type="SAM" id="MobiDB-lite"/>
    </source>
</evidence>
<evidence type="ECO:0000259" key="4">
    <source>
        <dbReference type="PROSITE" id="PS50075"/>
    </source>
</evidence>
<dbReference type="GO" id="GO:0009366">
    <property type="term" value="C:enterobactin synthetase complex"/>
    <property type="evidence" value="ECO:0007669"/>
    <property type="project" value="TreeGrafter"/>
</dbReference>
<dbReference type="InterPro" id="IPR036736">
    <property type="entry name" value="ACP-like_sf"/>
</dbReference>
<dbReference type="Pfam" id="PF00550">
    <property type="entry name" value="PP-binding"/>
    <property type="match status" value="1"/>
</dbReference>
<dbReference type="GO" id="GO:0009239">
    <property type="term" value="P:enterobactin biosynthetic process"/>
    <property type="evidence" value="ECO:0007669"/>
    <property type="project" value="TreeGrafter"/>
</dbReference>
<reference evidence="5" key="1">
    <citation type="journal article" date="2011" name="Mol. Biosyst.">
        <title>Insights into the complex biosynthesis of the leupyrrins in Sorangium cellulosum So ce690.</title>
        <authorList>
            <person name="Kopp M."/>
            <person name="Irschik H."/>
            <person name="Gemperlein K."/>
            <person name="Buntin K."/>
            <person name="Meiser P."/>
            <person name="Weissman K.J."/>
            <person name="Bode H.B."/>
            <person name="Muller R."/>
        </authorList>
    </citation>
    <scope>NUCLEOTIDE SEQUENCE</scope>
    <source>
        <strain evidence="5">So ce690</strain>
    </source>
</reference>
<keyword evidence="2" id="KW-0597">Phosphoprotein</keyword>
<name>F1B9Q1_SORCE</name>
<dbReference type="GO" id="GO:0047527">
    <property type="term" value="F:2,3-dihydroxybenzoate-serine ligase activity"/>
    <property type="evidence" value="ECO:0007669"/>
    <property type="project" value="TreeGrafter"/>
</dbReference>
<dbReference type="EMBL" id="HM639990">
    <property type="protein sequence ID" value="ADZ24993.1"/>
    <property type="molecule type" value="Genomic_DNA"/>
</dbReference>
<feature type="domain" description="Carrier" evidence="4">
    <location>
        <begin position="500"/>
        <end position="575"/>
    </location>
</feature>
<protein>
    <submittedName>
        <fullName evidence="5">C and PCP domain protein</fullName>
    </submittedName>
</protein>
<dbReference type="PROSITE" id="PS50075">
    <property type="entry name" value="CARRIER"/>
    <property type="match status" value="1"/>
</dbReference>
<dbReference type="InterPro" id="IPR001242">
    <property type="entry name" value="Condensation_dom"/>
</dbReference>
<dbReference type="SUPFAM" id="SSF47336">
    <property type="entry name" value="ACP-like"/>
    <property type="match status" value="1"/>
</dbReference>
<evidence type="ECO:0000256" key="1">
    <source>
        <dbReference type="ARBA" id="ARBA00022450"/>
    </source>
</evidence>
<accession>F1B9Q1</accession>